<feature type="compositionally biased region" description="Polar residues" evidence="2">
    <location>
        <begin position="399"/>
        <end position="412"/>
    </location>
</feature>
<feature type="compositionally biased region" description="Gly residues" evidence="2">
    <location>
        <begin position="23"/>
        <end position="43"/>
    </location>
</feature>
<reference evidence="5" key="1">
    <citation type="journal article" date="2019" name="Int. J. Syst. Evol. Microbiol.">
        <title>The Global Catalogue of Microorganisms (GCM) 10K type strain sequencing project: providing services to taxonomists for standard genome sequencing and annotation.</title>
        <authorList>
            <consortium name="The Broad Institute Genomics Platform"/>
            <consortium name="The Broad Institute Genome Sequencing Center for Infectious Disease"/>
            <person name="Wu L."/>
            <person name="Ma J."/>
        </authorList>
    </citation>
    <scope>NUCLEOTIDE SEQUENCE [LARGE SCALE GENOMIC DNA]</scope>
    <source>
        <strain evidence="5">CGMCC 4.7246</strain>
    </source>
</reference>
<feature type="domain" description="PPE" evidence="3">
    <location>
        <begin position="64"/>
        <end position="162"/>
    </location>
</feature>
<feature type="compositionally biased region" description="Pro residues" evidence="2">
    <location>
        <begin position="284"/>
        <end position="297"/>
    </location>
</feature>
<feature type="region of interest" description="Disordered" evidence="2">
    <location>
        <begin position="280"/>
        <end position="466"/>
    </location>
</feature>
<comment type="similarity">
    <text evidence="1">Belongs to the mycobacterial PPE family.</text>
</comment>
<dbReference type="Gene3D" id="1.20.1260.20">
    <property type="entry name" value="PPE superfamily"/>
    <property type="match status" value="1"/>
</dbReference>
<organism evidence="4 5">
    <name type="scientific">Saccharothrix lopnurensis</name>
    <dbReference type="NCBI Taxonomy" id="1670621"/>
    <lineage>
        <taxon>Bacteria</taxon>
        <taxon>Bacillati</taxon>
        <taxon>Actinomycetota</taxon>
        <taxon>Actinomycetes</taxon>
        <taxon>Pseudonocardiales</taxon>
        <taxon>Pseudonocardiaceae</taxon>
        <taxon>Saccharothrix</taxon>
    </lineage>
</organism>
<evidence type="ECO:0000313" key="4">
    <source>
        <dbReference type="EMBL" id="MFC6088238.1"/>
    </source>
</evidence>
<dbReference type="Proteomes" id="UP001596220">
    <property type="component" value="Unassembled WGS sequence"/>
</dbReference>
<evidence type="ECO:0000256" key="2">
    <source>
        <dbReference type="SAM" id="MobiDB-lite"/>
    </source>
</evidence>
<dbReference type="InterPro" id="IPR038332">
    <property type="entry name" value="PPE_sf"/>
</dbReference>
<evidence type="ECO:0000313" key="5">
    <source>
        <dbReference type="Proteomes" id="UP001596220"/>
    </source>
</evidence>
<dbReference type="EMBL" id="JBHSQO010000002">
    <property type="protein sequence ID" value="MFC6088238.1"/>
    <property type="molecule type" value="Genomic_DNA"/>
</dbReference>
<feature type="compositionally biased region" description="Low complexity" evidence="2">
    <location>
        <begin position="378"/>
        <end position="388"/>
    </location>
</feature>
<comment type="caution">
    <text evidence="4">The sequence shown here is derived from an EMBL/GenBank/DDBJ whole genome shotgun (WGS) entry which is preliminary data.</text>
</comment>
<gene>
    <name evidence="4" type="ORF">ACFP3R_03065</name>
</gene>
<protein>
    <recommendedName>
        <fullName evidence="3">PPE domain-containing protein</fullName>
    </recommendedName>
</protein>
<dbReference type="InterPro" id="IPR000030">
    <property type="entry name" value="PPE_dom"/>
</dbReference>
<keyword evidence="5" id="KW-1185">Reference proteome</keyword>
<dbReference type="RefSeq" id="WP_380632485.1">
    <property type="nucleotide sequence ID" value="NZ_JBHSQO010000002.1"/>
</dbReference>
<dbReference type="Pfam" id="PF00823">
    <property type="entry name" value="PPE"/>
    <property type="match status" value="1"/>
</dbReference>
<feature type="compositionally biased region" description="Basic residues" evidence="2">
    <location>
        <begin position="7"/>
        <end position="22"/>
    </location>
</feature>
<sequence length="466" mass="45853">MGDNNHGGHRGGGHHNGGHGHHNGGQGGNQGSGQGSGQGGNQGAGQEKPSDLGKPVDWMTYSHQALWNMINTGVDLRAAGTAQADWTAVGQALAEVRDLLATAITRSSQAWEGGTADRAREALESVEKWALNTSEHAENVAKCIGTEIEHVQTAREMMPPPAPAPPVVTPVGDVAGTPVPIAATPRSPLVTGGAPGGLAGGLAYGSPTSVDSAGPVLGTSAGHHATTTGHGVPTGRSAFAGIDTIAAPAVESVVVADATHRQAAEVMAMFQQNSYAVDRTVPSFSPPTNPVAPPTPPSVTTIPPTAPTTGADGNPVVVNNTASQQQQQNNQRPGGAPAAPTPFGRGGFAGGRGGYGRGGGGGGVPSPVVAGGGGGSAGPSSPGVASGALGDRGGPANPGSVTSQFQAPKSVTPQAGMIGAAPIAAPPPVAGAGGSTERDHNRPGYLEDDDNLFAADRKAAPPVIGL</sequence>
<feature type="region of interest" description="Disordered" evidence="2">
    <location>
        <begin position="1"/>
        <end position="56"/>
    </location>
</feature>
<dbReference type="SUPFAM" id="SSF140459">
    <property type="entry name" value="PE/PPE dimer-like"/>
    <property type="match status" value="1"/>
</dbReference>
<feature type="compositionally biased region" description="Low complexity" evidence="2">
    <location>
        <begin position="413"/>
        <end position="423"/>
    </location>
</feature>
<evidence type="ECO:0000256" key="1">
    <source>
        <dbReference type="ARBA" id="ARBA00010652"/>
    </source>
</evidence>
<name>A0ABW1NYE5_9PSEU</name>
<feature type="compositionally biased region" description="Gly residues" evidence="2">
    <location>
        <begin position="344"/>
        <end position="377"/>
    </location>
</feature>
<evidence type="ECO:0000259" key="3">
    <source>
        <dbReference type="Pfam" id="PF00823"/>
    </source>
</evidence>
<feature type="compositionally biased region" description="Low complexity" evidence="2">
    <location>
        <begin position="324"/>
        <end position="343"/>
    </location>
</feature>
<feature type="compositionally biased region" description="Low complexity" evidence="2">
    <location>
        <begin position="298"/>
        <end position="309"/>
    </location>
</feature>
<accession>A0ABW1NYE5</accession>
<proteinExistence type="inferred from homology"/>